<gene>
    <name evidence="1" type="ORF">GCM10011386_43300</name>
</gene>
<name>A0ABQ1MTY7_9SPHI</name>
<protein>
    <recommendedName>
        <fullName evidence="3">Sugar-binding protein</fullName>
    </recommendedName>
</protein>
<dbReference type="Proteomes" id="UP000597338">
    <property type="component" value="Unassembled WGS sequence"/>
</dbReference>
<dbReference type="EMBL" id="BMIK01000024">
    <property type="protein sequence ID" value="GGC46390.1"/>
    <property type="molecule type" value="Genomic_DNA"/>
</dbReference>
<reference evidence="2" key="1">
    <citation type="journal article" date="2019" name="Int. J. Syst. Evol. Microbiol.">
        <title>The Global Catalogue of Microorganisms (GCM) 10K type strain sequencing project: providing services to taxonomists for standard genome sequencing and annotation.</title>
        <authorList>
            <consortium name="The Broad Institute Genomics Platform"/>
            <consortium name="The Broad Institute Genome Sequencing Center for Infectious Disease"/>
            <person name="Wu L."/>
            <person name="Ma J."/>
        </authorList>
    </citation>
    <scope>NUCLEOTIDE SEQUENCE [LARGE SCALE GENOMIC DNA]</scope>
    <source>
        <strain evidence="2">CGMCC 1.15342</strain>
    </source>
</reference>
<accession>A0ABQ1MTY7</accession>
<comment type="caution">
    <text evidence="1">The sequence shown here is derived from an EMBL/GenBank/DDBJ whole genome shotgun (WGS) entry which is preliminary data.</text>
</comment>
<dbReference type="SUPFAM" id="SSF75005">
    <property type="entry name" value="Arabinanase/levansucrase/invertase"/>
    <property type="match status" value="1"/>
</dbReference>
<dbReference type="Gene3D" id="2.115.10.20">
    <property type="entry name" value="Glycosyl hydrolase domain, family 43"/>
    <property type="match status" value="1"/>
</dbReference>
<evidence type="ECO:0000313" key="2">
    <source>
        <dbReference type="Proteomes" id="UP000597338"/>
    </source>
</evidence>
<keyword evidence="2" id="KW-1185">Reference proteome</keyword>
<organism evidence="1 2">
    <name type="scientific">Parapedobacter defluvii</name>
    <dbReference type="NCBI Taxonomy" id="2045106"/>
    <lineage>
        <taxon>Bacteria</taxon>
        <taxon>Pseudomonadati</taxon>
        <taxon>Bacteroidota</taxon>
        <taxon>Sphingobacteriia</taxon>
        <taxon>Sphingobacteriales</taxon>
        <taxon>Sphingobacteriaceae</taxon>
        <taxon>Parapedobacter</taxon>
    </lineage>
</organism>
<sequence length="372" mass="42259">MMLISLFSCTKENTPEKPLLPDPTDESRYDFINQEEVFGFYNQSRYSYCPSLVKELDGNVHLFFCGNPEQLVMVDHIYHIQIHPDGTQTLPESVVQPGPSGSWDDHHICDPSVIGGSFRMGGNTYKYAMFYLTNQYDVYYNEVGVAFSNDLSAGQWVKYPQQLLKKTWAHEGDEQLPNGGKSWGVGQPSAVSLDQKGEVLLTYTVGDKNGTRIEWVRLNLTDMDTYEPIPSTRMVDNGLVNIDYTGRDYTCNSDFAIDPEENVIVMVRPVQPHPTTYPAYLNQSLEVNYMPLDDFLSSSGKWEVMVRIAPYLTGFARNHNAGLERDPYGVLENWKAPVVYYTVSKEAPDVTPSATSHAEWTYHIWRGEVIKQ</sequence>
<proteinExistence type="predicted"/>
<evidence type="ECO:0008006" key="3">
    <source>
        <dbReference type="Google" id="ProtNLM"/>
    </source>
</evidence>
<evidence type="ECO:0000313" key="1">
    <source>
        <dbReference type="EMBL" id="GGC46390.1"/>
    </source>
</evidence>
<dbReference type="InterPro" id="IPR023296">
    <property type="entry name" value="Glyco_hydro_beta-prop_sf"/>
</dbReference>